<dbReference type="Proteomes" id="UP000372890">
    <property type="component" value="Unassembled WGS sequence"/>
</dbReference>
<accession>A0A484Y772</accession>
<proteinExistence type="predicted"/>
<gene>
    <name evidence="1" type="ORF">NCTC9001_03977</name>
</gene>
<evidence type="ECO:0000313" key="1">
    <source>
        <dbReference type="EMBL" id="VFS30933.1"/>
    </source>
</evidence>
<evidence type="ECO:0000313" key="2">
    <source>
        <dbReference type="Proteomes" id="UP000372890"/>
    </source>
</evidence>
<organism evidence="1 2">
    <name type="scientific">Escherichia coli</name>
    <dbReference type="NCBI Taxonomy" id="562"/>
    <lineage>
        <taxon>Bacteria</taxon>
        <taxon>Pseudomonadati</taxon>
        <taxon>Pseudomonadota</taxon>
        <taxon>Gammaproteobacteria</taxon>
        <taxon>Enterobacterales</taxon>
        <taxon>Enterobacteriaceae</taxon>
        <taxon>Escherichia</taxon>
    </lineage>
</organism>
<dbReference type="EMBL" id="CAADIS010000005">
    <property type="protein sequence ID" value="VFS30933.1"/>
    <property type="molecule type" value="Genomic_DNA"/>
</dbReference>
<sequence>MSITLTIIGASKELRAFPVAVTVMVSVAKANVGKVAETAKANKLKRNEVNCGRDIAILHEENKKCWLPGLIPGWLAKNKFIYNSNN</sequence>
<reference evidence="1 2" key="1">
    <citation type="submission" date="2019-03" db="EMBL/GenBank/DDBJ databases">
        <authorList>
            <consortium name="Pathogen Informatics"/>
        </authorList>
    </citation>
    <scope>NUCLEOTIDE SEQUENCE [LARGE SCALE GENOMIC DNA]</scope>
    <source>
        <strain evidence="1 2">NCTC9001</strain>
    </source>
</reference>
<protein>
    <submittedName>
        <fullName evidence="1">Uncharacterized protein</fullName>
    </submittedName>
</protein>
<dbReference type="AlphaFoldDB" id="A0A484Y772"/>
<name>A0A484Y772_ECOLX</name>